<dbReference type="Proteomes" id="UP000027439">
    <property type="component" value="Unassembled WGS sequence"/>
</dbReference>
<evidence type="ECO:0000256" key="1">
    <source>
        <dbReference type="SAM" id="MobiDB-lite"/>
    </source>
</evidence>
<feature type="region of interest" description="Disordered" evidence="1">
    <location>
        <begin position="39"/>
        <end position="62"/>
    </location>
</feature>
<comment type="caution">
    <text evidence="2">The sequence shown here is derived from an EMBL/GenBank/DDBJ whole genome shotgun (WGS) entry which is preliminary data.</text>
</comment>
<organism evidence="2 3">
    <name type="scientific">Caballeronia grimmiae</name>
    <dbReference type="NCBI Taxonomy" id="1071679"/>
    <lineage>
        <taxon>Bacteria</taxon>
        <taxon>Pseudomonadati</taxon>
        <taxon>Pseudomonadota</taxon>
        <taxon>Betaproteobacteria</taxon>
        <taxon>Burkholderiales</taxon>
        <taxon>Burkholderiaceae</taxon>
        <taxon>Caballeronia</taxon>
    </lineage>
</organism>
<name>A0A069PHJ3_9BURK</name>
<sequence>MPGRPPAKADTIAMTDAAYSPTFGSTPAMIEKASASGISASATTMPASTSPRIFENHSSRSV</sequence>
<gene>
    <name evidence="2" type="ORF">BG57_10605</name>
</gene>
<accession>A0A069PHJ3</accession>
<dbReference type="AlphaFoldDB" id="A0A069PHJ3"/>
<dbReference type="EMBL" id="JFHE01000002">
    <property type="protein sequence ID" value="KDR36821.1"/>
    <property type="molecule type" value="Genomic_DNA"/>
</dbReference>
<feature type="compositionally biased region" description="Low complexity" evidence="1">
    <location>
        <begin position="39"/>
        <end position="51"/>
    </location>
</feature>
<proteinExistence type="predicted"/>
<evidence type="ECO:0000313" key="2">
    <source>
        <dbReference type="EMBL" id="KDR36821.1"/>
    </source>
</evidence>
<evidence type="ECO:0000313" key="3">
    <source>
        <dbReference type="Proteomes" id="UP000027439"/>
    </source>
</evidence>
<reference evidence="2 3" key="1">
    <citation type="submission" date="2014-03" db="EMBL/GenBank/DDBJ databases">
        <title>Draft Genome Sequences of Four Burkholderia Strains.</title>
        <authorList>
            <person name="Liu X.Y."/>
            <person name="Li C.X."/>
            <person name="Xu J.H."/>
        </authorList>
    </citation>
    <scope>NUCLEOTIDE SEQUENCE [LARGE SCALE GENOMIC DNA]</scope>
    <source>
        <strain evidence="2 3">R27</strain>
    </source>
</reference>
<protein>
    <submittedName>
        <fullName evidence="2">Uncharacterized protein</fullName>
    </submittedName>
</protein>